<sequence>MNRIYFKDNPWPSGHGIKEFEWLARLNPDSGIWFDLHLKSADYYEEDSEDIEEDDIPEDTHSWLHKGVWNNYHQAIISSTYWGNKGFLAGTEMNKLDFYNNKTTTFQVEMLPLESNESFDDSAFGIYLLGHDAVAGHHIRFEKDESISAFTVHWTGQIALNYSGEIDYDYEFDATISNVAFGGIELPKGCSIDEGHRLLEKYVSDINSFEWSPEQHKFLMRK</sequence>
<name>A0ABS9UH75_9BACL</name>
<dbReference type="Proteomes" id="UP001316087">
    <property type="component" value="Unassembled WGS sequence"/>
</dbReference>
<proteinExistence type="predicted"/>
<keyword evidence="2" id="KW-1185">Reference proteome</keyword>
<gene>
    <name evidence="1" type="ORF">LZ480_15470</name>
</gene>
<dbReference type="RefSeq" id="WP_241370449.1">
    <property type="nucleotide sequence ID" value="NZ_JAKZFC010000007.1"/>
</dbReference>
<comment type="caution">
    <text evidence="1">The sequence shown here is derived from an EMBL/GenBank/DDBJ whole genome shotgun (WGS) entry which is preliminary data.</text>
</comment>
<accession>A0ABS9UH75</accession>
<reference evidence="1 2" key="1">
    <citation type="submission" date="2022-03" db="EMBL/GenBank/DDBJ databases">
        <authorList>
            <person name="Jo J.-H."/>
            <person name="Im W.-T."/>
        </authorList>
    </citation>
    <scope>NUCLEOTIDE SEQUENCE [LARGE SCALE GENOMIC DNA]</scope>
    <source>
        <strain evidence="1 2">MA9</strain>
    </source>
</reference>
<organism evidence="1 2">
    <name type="scientific">Solibacillus palustris</name>
    <dbReference type="NCBI Taxonomy" id="2908203"/>
    <lineage>
        <taxon>Bacteria</taxon>
        <taxon>Bacillati</taxon>
        <taxon>Bacillota</taxon>
        <taxon>Bacilli</taxon>
        <taxon>Bacillales</taxon>
        <taxon>Caryophanaceae</taxon>
        <taxon>Solibacillus</taxon>
    </lineage>
</organism>
<dbReference type="EMBL" id="JAKZFC010000007">
    <property type="protein sequence ID" value="MCH7323275.1"/>
    <property type="molecule type" value="Genomic_DNA"/>
</dbReference>
<evidence type="ECO:0000313" key="1">
    <source>
        <dbReference type="EMBL" id="MCH7323275.1"/>
    </source>
</evidence>
<evidence type="ECO:0000313" key="2">
    <source>
        <dbReference type="Proteomes" id="UP001316087"/>
    </source>
</evidence>
<protein>
    <submittedName>
        <fullName evidence="1">Uncharacterized protein</fullName>
    </submittedName>
</protein>